<evidence type="ECO:0000256" key="4">
    <source>
        <dbReference type="ARBA" id="ARBA00023002"/>
    </source>
</evidence>
<evidence type="ECO:0000256" key="5">
    <source>
        <dbReference type="ARBA" id="ARBA00023157"/>
    </source>
</evidence>
<evidence type="ECO:0000256" key="3">
    <source>
        <dbReference type="ARBA" id="ARBA00022827"/>
    </source>
</evidence>
<keyword evidence="5" id="KW-1015">Disulfide bond</keyword>
<dbReference type="PANTHER" id="PTHR12645:SF0">
    <property type="entry name" value="FAD-LINKED SULFHYDRYL OXIDASE ALR"/>
    <property type="match status" value="1"/>
</dbReference>
<dbReference type="PANTHER" id="PTHR12645">
    <property type="entry name" value="ALR/ERV"/>
    <property type="match status" value="1"/>
</dbReference>
<accession>A0A183LYC6</accession>
<dbReference type="PROSITE" id="PS51324">
    <property type="entry name" value="ERV_ALR"/>
    <property type="match status" value="1"/>
</dbReference>
<proteinExistence type="predicted"/>
<dbReference type="SUPFAM" id="SSF69000">
    <property type="entry name" value="FAD-dependent thiol oxidase"/>
    <property type="match status" value="1"/>
</dbReference>
<dbReference type="InterPro" id="IPR045609">
    <property type="entry name" value="DUF6451"/>
</dbReference>
<comment type="cofactor">
    <cofactor evidence="1 6">
        <name>FAD</name>
        <dbReference type="ChEBI" id="CHEBI:57692"/>
    </cofactor>
</comment>
<evidence type="ECO:0000313" key="9">
    <source>
        <dbReference type="Proteomes" id="UP000277204"/>
    </source>
</evidence>
<comment type="catalytic activity">
    <reaction evidence="6">
        <text>2 R'C(R)SH + O2 = R'C(R)S-S(R)CR' + H2O2</text>
        <dbReference type="Rhea" id="RHEA:17357"/>
        <dbReference type="ChEBI" id="CHEBI:15379"/>
        <dbReference type="ChEBI" id="CHEBI:16240"/>
        <dbReference type="ChEBI" id="CHEBI:16520"/>
        <dbReference type="ChEBI" id="CHEBI:17412"/>
        <dbReference type="EC" id="1.8.3.2"/>
    </reaction>
</comment>
<dbReference type="Proteomes" id="UP000277204">
    <property type="component" value="Unassembled WGS sequence"/>
</dbReference>
<feature type="region of interest" description="Disordered" evidence="7">
    <location>
        <begin position="140"/>
        <end position="168"/>
    </location>
</feature>
<sequence length="205" mass="23718">MLNVILIGFCFYSECPPDKIELGKATWTLLHTMAAYYPIHPTLKQQEDMKKFLQIFPQFFPCRPCAYDFESSLIHKAVKQRQEMQFHGSRSIIDEHGGSDADMKARIGKARAAYLQLKSISKSKQLTTNTKVTIFNTNVKTRQSITSNPQGQRRRARPKNTSRREMETDMRRMSNNWTELGRKTQDRVGWRMLVGGLCSIGVNRR</sequence>
<feature type="compositionally biased region" description="Basic residues" evidence="7">
    <location>
        <begin position="152"/>
        <end position="161"/>
    </location>
</feature>
<dbReference type="Pfam" id="PF04777">
    <property type="entry name" value="Evr1_Alr"/>
    <property type="match status" value="1"/>
</dbReference>
<evidence type="ECO:0000313" key="8">
    <source>
        <dbReference type="EMBL" id="VDO83336.1"/>
    </source>
</evidence>
<dbReference type="GO" id="GO:0050660">
    <property type="term" value="F:flavin adenine dinucleotide binding"/>
    <property type="evidence" value="ECO:0007669"/>
    <property type="project" value="TreeGrafter"/>
</dbReference>
<dbReference type="Pfam" id="PF20049">
    <property type="entry name" value="DUF6451"/>
    <property type="match status" value="1"/>
</dbReference>
<dbReference type="GO" id="GO:0016971">
    <property type="term" value="F:flavin-dependent sulfhydryl oxidase activity"/>
    <property type="evidence" value="ECO:0007669"/>
    <property type="project" value="InterPro"/>
</dbReference>
<evidence type="ECO:0000256" key="1">
    <source>
        <dbReference type="ARBA" id="ARBA00001974"/>
    </source>
</evidence>
<gene>
    <name evidence="8" type="ORF">SMRZ_LOCUS8801</name>
</gene>
<dbReference type="EMBL" id="UZAI01003947">
    <property type="protein sequence ID" value="VDO83336.1"/>
    <property type="molecule type" value="Genomic_DNA"/>
</dbReference>
<keyword evidence="3 6" id="KW-0274">FAD</keyword>
<keyword evidence="4 6" id="KW-0560">Oxidoreductase</keyword>
<keyword evidence="9" id="KW-1185">Reference proteome</keyword>
<dbReference type="AlphaFoldDB" id="A0A183LYC6"/>
<evidence type="ECO:0000256" key="7">
    <source>
        <dbReference type="SAM" id="MobiDB-lite"/>
    </source>
</evidence>
<dbReference type="Gene3D" id="1.20.120.310">
    <property type="entry name" value="ERV/ALR sulfhydryl oxidase domain"/>
    <property type="match status" value="1"/>
</dbReference>
<protein>
    <recommendedName>
        <fullName evidence="6">Sulfhydryl oxidase</fullName>
        <ecNumber evidence="6">1.8.3.2</ecNumber>
    </recommendedName>
</protein>
<dbReference type="InterPro" id="IPR036774">
    <property type="entry name" value="ERV/ALR_sulphydryl_oxid_sf"/>
</dbReference>
<dbReference type="InterPro" id="IPR017905">
    <property type="entry name" value="ERV/ALR_sulphydryl_oxidase"/>
</dbReference>
<name>A0A183LYC6_9TREM</name>
<organism evidence="8 9">
    <name type="scientific">Schistosoma margrebowiei</name>
    <dbReference type="NCBI Taxonomy" id="48269"/>
    <lineage>
        <taxon>Eukaryota</taxon>
        <taxon>Metazoa</taxon>
        <taxon>Spiralia</taxon>
        <taxon>Lophotrochozoa</taxon>
        <taxon>Platyhelminthes</taxon>
        <taxon>Trematoda</taxon>
        <taxon>Digenea</taxon>
        <taxon>Strigeidida</taxon>
        <taxon>Schistosomatoidea</taxon>
        <taxon>Schistosomatidae</taxon>
        <taxon>Schistosoma</taxon>
    </lineage>
</organism>
<evidence type="ECO:0000256" key="6">
    <source>
        <dbReference type="RuleBase" id="RU371123"/>
    </source>
</evidence>
<dbReference type="EC" id="1.8.3.2" evidence="6"/>
<feature type="compositionally biased region" description="Polar residues" evidence="7">
    <location>
        <begin position="140"/>
        <end position="151"/>
    </location>
</feature>
<evidence type="ECO:0000256" key="2">
    <source>
        <dbReference type="ARBA" id="ARBA00022630"/>
    </source>
</evidence>
<keyword evidence="2 6" id="KW-0285">Flavoprotein</keyword>
<dbReference type="InterPro" id="IPR039799">
    <property type="entry name" value="ALR/ERV"/>
</dbReference>
<reference evidence="8 9" key="1">
    <citation type="submission" date="2018-11" db="EMBL/GenBank/DDBJ databases">
        <authorList>
            <consortium name="Pathogen Informatics"/>
        </authorList>
    </citation>
    <scope>NUCLEOTIDE SEQUENCE [LARGE SCALE GENOMIC DNA]</scope>
    <source>
        <strain evidence="8 9">Zambia</strain>
    </source>
</reference>
<dbReference type="GO" id="GO:0005739">
    <property type="term" value="C:mitochondrion"/>
    <property type="evidence" value="ECO:0007669"/>
    <property type="project" value="TreeGrafter"/>
</dbReference>
<dbReference type="STRING" id="48269.A0A183LYC6"/>